<dbReference type="Proteomes" id="UP000183997">
    <property type="component" value="Unassembled WGS sequence"/>
</dbReference>
<proteinExistence type="predicted"/>
<dbReference type="AlphaFoldDB" id="A0A1M6T9U1"/>
<keyword evidence="2 5" id="KW-0812">Transmembrane</keyword>
<keyword evidence="3 5" id="KW-1133">Transmembrane helix</keyword>
<keyword evidence="7" id="KW-1185">Reference proteome</keyword>
<evidence type="ECO:0000256" key="4">
    <source>
        <dbReference type="ARBA" id="ARBA00023136"/>
    </source>
</evidence>
<accession>A0A1M6T9U1</accession>
<sequence>MFKPEVEVFNWLDYFFIFLCLLTTWRGFCSGLFMGIIRLVIMLVSFAGAVLYYHKLSEWLAQEWGWADSLAQIVKPLVKLPEPFNSPEIVKMPVNLLQKISAQIPLPAPWSDIINQLGQSGSHQTVGQAVNLMLAQGLLNILAFLLIFFLIKWLLNFIASLVATLIRFSPLGPVDRLVGLAVGFVTGLVIILALITVLIPLQVPLALLGADGLLGTLEKGIAGSSIIKEFAPLVADLKILPPLLPDFSSQYLFKYIYTKPGTEI</sequence>
<feature type="transmembrane region" description="Helical" evidence="5">
    <location>
        <begin position="141"/>
        <end position="165"/>
    </location>
</feature>
<comment type="subcellular location">
    <subcellularLocation>
        <location evidence="1">Membrane</location>
        <topology evidence="1">Multi-pass membrane protein</topology>
    </subcellularLocation>
</comment>
<name>A0A1M6T9U1_9FIRM</name>
<evidence type="ECO:0000313" key="7">
    <source>
        <dbReference type="Proteomes" id="UP000183997"/>
    </source>
</evidence>
<evidence type="ECO:0000256" key="5">
    <source>
        <dbReference type="SAM" id="Phobius"/>
    </source>
</evidence>
<evidence type="ECO:0000313" key="6">
    <source>
        <dbReference type="EMBL" id="SHK53654.1"/>
    </source>
</evidence>
<dbReference type="RefSeq" id="WP_072914222.1">
    <property type="nucleotide sequence ID" value="NZ_FRAR01000016.1"/>
</dbReference>
<dbReference type="GO" id="GO:0009403">
    <property type="term" value="P:toxin biosynthetic process"/>
    <property type="evidence" value="ECO:0007669"/>
    <property type="project" value="InterPro"/>
</dbReference>
<evidence type="ECO:0000256" key="3">
    <source>
        <dbReference type="ARBA" id="ARBA00022989"/>
    </source>
</evidence>
<dbReference type="GO" id="GO:0016020">
    <property type="term" value="C:membrane"/>
    <property type="evidence" value="ECO:0007669"/>
    <property type="project" value="UniProtKB-SubCell"/>
</dbReference>
<feature type="transmembrane region" description="Helical" evidence="5">
    <location>
        <begin position="12"/>
        <end position="29"/>
    </location>
</feature>
<feature type="transmembrane region" description="Helical" evidence="5">
    <location>
        <begin position="177"/>
        <end position="199"/>
    </location>
</feature>
<reference evidence="7" key="1">
    <citation type="submission" date="2016-11" db="EMBL/GenBank/DDBJ databases">
        <authorList>
            <person name="Varghese N."/>
            <person name="Submissions S."/>
        </authorList>
    </citation>
    <scope>NUCLEOTIDE SEQUENCE [LARGE SCALE GENOMIC DNA]</scope>
    <source>
        <strain evidence="7">DSM 10349</strain>
    </source>
</reference>
<evidence type="ECO:0000256" key="1">
    <source>
        <dbReference type="ARBA" id="ARBA00004141"/>
    </source>
</evidence>
<keyword evidence="4 5" id="KW-0472">Membrane</keyword>
<gene>
    <name evidence="6" type="ORF">SAMN02745123_02205</name>
</gene>
<protein>
    <submittedName>
        <fullName evidence="6">Colicin V production protein</fullName>
    </submittedName>
</protein>
<dbReference type="Pfam" id="PF02674">
    <property type="entry name" value="Colicin_V"/>
    <property type="match status" value="2"/>
</dbReference>
<dbReference type="EMBL" id="FRAR01000016">
    <property type="protein sequence ID" value="SHK53654.1"/>
    <property type="molecule type" value="Genomic_DNA"/>
</dbReference>
<evidence type="ECO:0000256" key="2">
    <source>
        <dbReference type="ARBA" id="ARBA00022692"/>
    </source>
</evidence>
<dbReference type="OrthoDB" id="1786831at2"/>
<feature type="transmembrane region" description="Helical" evidence="5">
    <location>
        <begin position="36"/>
        <end position="54"/>
    </location>
</feature>
<dbReference type="STRING" id="1121421.SAMN02745123_02205"/>
<dbReference type="InterPro" id="IPR003825">
    <property type="entry name" value="Colicin-V_CvpA"/>
</dbReference>
<organism evidence="6 7">
    <name type="scientific">Desulforamulus aeronauticus DSM 10349</name>
    <dbReference type="NCBI Taxonomy" id="1121421"/>
    <lineage>
        <taxon>Bacteria</taxon>
        <taxon>Bacillati</taxon>
        <taxon>Bacillota</taxon>
        <taxon>Clostridia</taxon>
        <taxon>Eubacteriales</taxon>
        <taxon>Peptococcaceae</taxon>
        <taxon>Desulforamulus</taxon>
    </lineage>
</organism>